<keyword evidence="6 7" id="KW-0472">Membrane</keyword>
<feature type="domain" description="ABC transmembrane type-1" evidence="9">
    <location>
        <begin position="112"/>
        <end position="301"/>
    </location>
</feature>
<keyword evidence="5 7" id="KW-1133">Transmembrane helix</keyword>
<dbReference type="CDD" id="cd06261">
    <property type="entry name" value="TM_PBP2"/>
    <property type="match status" value="1"/>
</dbReference>
<dbReference type="InterPro" id="IPR035906">
    <property type="entry name" value="MetI-like_sf"/>
</dbReference>
<dbReference type="PROSITE" id="PS50928">
    <property type="entry name" value="ABC_TM1"/>
    <property type="match status" value="1"/>
</dbReference>
<dbReference type="EMBL" id="JAFEUC010000010">
    <property type="protein sequence ID" value="MBM7078737.1"/>
    <property type="molecule type" value="Genomic_DNA"/>
</dbReference>
<comment type="similarity">
    <text evidence="7">Belongs to the binding-protein-dependent transport system permease family.</text>
</comment>
<dbReference type="Pfam" id="PF00528">
    <property type="entry name" value="BPD_transp_1"/>
    <property type="match status" value="1"/>
</dbReference>
<dbReference type="PANTHER" id="PTHR43386:SF1">
    <property type="entry name" value="D,D-DIPEPTIDE TRANSPORT SYSTEM PERMEASE PROTEIN DDPC-RELATED"/>
    <property type="match status" value="1"/>
</dbReference>
<organism evidence="10 11">
    <name type="scientific">Micromonospora humida</name>
    <dbReference type="NCBI Taxonomy" id="2809018"/>
    <lineage>
        <taxon>Bacteria</taxon>
        <taxon>Bacillati</taxon>
        <taxon>Actinomycetota</taxon>
        <taxon>Actinomycetes</taxon>
        <taxon>Micromonosporales</taxon>
        <taxon>Micromonosporaceae</taxon>
        <taxon>Micromonospora</taxon>
    </lineage>
</organism>
<feature type="region of interest" description="Disordered" evidence="8">
    <location>
        <begin position="1"/>
        <end position="38"/>
    </location>
</feature>
<evidence type="ECO:0000313" key="11">
    <source>
        <dbReference type="Proteomes" id="UP001518872"/>
    </source>
</evidence>
<keyword evidence="11" id="KW-1185">Reference proteome</keyword>
<dbReference type="InterPro" id="IPR050366">
    <property type="entry name" value="BP-dependent_transpt_permease"/>
</dbReference>
<feature type="transmembrane region" description="Helical" evidence="7">
    <location>
        <begin position="114"/>
        <end position="139"/>
    </location>
</feature>
<evidence type="ECO:0000256" key="3">
    <source>
        <dbReference type="ARBA" id="ARBA00022475"/>
    </source>
</evidence>
<feature type="transmembrane region" description="Helical" evidence="7">
    <location>
        <begin position="151"/>
        <end position="171"/>
    </location>
</feature>
<comment type="subcellular location">
    <subcellularLocation>
        <location evidence="1 7">Cell membrane</location>
        <topology evidence="1 7">Multi-pass membrane protein</topology>
    </subcellularLocation>
</comment>
<evidence type="ECO:0000256" key="5">
    <source>
        <dbReference type="ARBA" id="ARBA00022989"/>
    </source>
</evidence>
<evidence type="ECO:0000313" key="10">
    <source>
        <dbReference type="EMBL" id="MBM7078737.1"/>
    </source>
</evidence>
<dbReference type="InterPro" id="IPR000515">
    <property type="entry name" value="MetI-like"/>
</dbReference>
<dbReference type="SUPFAM" id="SSF161098">
    <property type="entry name" value="MetI-like"/>
    <property type="match status" value="1"/>
</dbReference>
<evidence type="ECO:0000256" key="7">
    <source>
        <dbReference type="RuleBase" id="RU363032"/>
    </source>
</evidence>
<proteinExistence type="inferred from homology"/>
<keyword evidence="2 7" id="KW-0813">Transport</keyword>
<keyword evidence="4 7" id="KW-0812">Transmembrane</keyword>
<gene>
    <name evidence="10" type="ORF">JQX11_20655</name>
</gene>
<name>A0ABS2IWM2_9ACTN</name>
<evidence type="ECO:0000256" key="1">
    <source>
        <dbReference type="ARBA" id="ARBA00004651"/>
    </source>
</evidence>
<sequence>MITVSDGVPGSAVLGTPVMPTDGGPPDATSAPPTTVPRRRRRRLRLWLPLGVIAAYLVAGVIGPLIARYDPIATSVTDRLLPPGSRMSDGGLALFGTDQVGRDLLPQIMQGARISLLVGAATLLLAGTVGAAIGILCGYLGGVVDATVMRLADIQLAFPSILLAVFVAGVLGSSVTNVVLTLSITTWPIFARVARAQTMATRSRDFANAARTLGAGPWHVVRHCVLPAVAGPLLVIATVQLGFVIVAEASLSFLSLGIPAGTPSWGTTIANGRDYLASAWWIATLPGLVLAVFVVCVGVLGDELRDRSDPNLSTR</sequence>
<feature type="transmembrane region" description="Helical" evidence="7">
    <location>
        <begin position="278"/>
        <end position="300"/>
    </location>
</feature>
<keyword evidence="3" id="KW-1003">Cell membrane</keyword>
<comment type="caution">
    <text evidence="10">The sequence shown here is derived from an EMBL/GenBank/DDBJ whole genome shotgun (WGS) entry which is preliminary data.</text>
</comment>
<dbReference type="PANTHER" id="PTHR43386">
    <property type="entry name" value="OLIGOPEPTIDE TRANSPORT SYSTEM PERMEASE PROTEIN APPC"/>
    <property type="match status" value="1"/>
</dbReference>
<evidence type="ECO:0000259" key="9">
    <source>
        <dbReference type="PROSITE" id="PS50928"/>
    </source>
</evidence>
<evidence type="ECO:0000256" key="4">
    <source>
        <dbReference type="ARBA" id="ARBA00022692"/>
    </source>
</evidence>
<evidence type="ECO:0000256" key="2">
    <source>
        <dbReference type="ARBA" id="ARBA00022448"/>
    </source>
</evidence>
<dbReference type="Gene3D" id="1.10.3720.10">
    <property type="entry name" value="MetI-like"/>
    <property type="match status" value="1"/>
</dbReference>
<evidence type="ECO:0000256" key="6">
    <source>
        <dbReference type="ARBA" id="ARBA00023136"/>
    </source>
</evidence>
<evidence type="ECO:0000256" key="8">
    <source>
        <dbReference type="SAM" id="MobiDB-lite"/>
    </source>
</evidence>
<feature type="transmembrane region" description="Helical" evidence="7">
    <location>
        <begin position="233"/>
        <end position="258"/>
    </location>
</feature>
<reference evidence="10 11" key="1">
    <citation type="submission" date="2021-02" db="EMBL/GenBank/DDBJ databases">
        <authorList>
            <person name="Ra J.-S."/>
        </authorList>
    </citation>
    <scope>NUCLEOTIDE SEQUENCE [LARGE SCALE GENOMIC DNA]</scope>
    <source>
        <strain evidence="10 11">MMS20-R1-14</strain>
    </source>
</reference>
<dbReference type="RefSeq" id="WP_204926606.1">
    <property type="nucleotide sequence ID" value="NZ_JAFEUC010000010.1"/>
</dbReference>
<protein>
    <submittedName>
        <fullName evidence="10">ABC transporter permease</fullName>
    </submittedName>
</protein>
<feature type="transmembrane region" description="Helical" evidence="7">
    <location>
        <begin position="46"/>
        <end position="67"/>
    </location>
</feature>
<dbReference type="Proteomes" id="UP001518872">
    <property type="component" value="Unassembled WGS sequence"/>
</dbReference>
<accession>A0ABS2IWM2</accession>